<comment type="caution">
    <text evidence="3">The sequence shown here is derived from an EMBL/GenBank/DDBJ whole genome shotgun (WGS) entry which is preliminary data.</text>
</comment>
<dbReference type="GO" id="GO:0009252">
    <property type="term" value="P:peptidoglycan biosynthetic process"/>
    <property type="evidence" value="ECO:0007669"/>
    <property type="project" value="UniProtKB-UniRule"/>
</dbReference>
<comment type="catalytic activity">
    <reaction evidence="1">
        <text>beta-D-GlcNAc-(1-&gt;4)-Mur2Ac(oyl-L-Ala-gamma-D-Glu-L-Lys-D-Ala-D-Ala)-di-trans,octa-cis-undecaprenyl diphosphate + ATP = beta-D-GlcNAc-(1-&gt;4)-Mur2Ac(oyl-L-Ala-gamma-D-O-P-Glu-L-Lys-D-Ala-D-Ala)-di-trans,octa-cis-undecaprenyl diphosphate + ADP</text>
        <dbReference type="Rhea" id="RHEA:59488"/>
        <dbReference type="ChEBI" id="CHEBI:30616"/>
        <dbReference type="ChEBI" id="CHEBI:60033"/>
        <dbReference type="ChEBI" id="CHEBI:143132"/>
        <dbReference type="ChEBI" id="CHEBI:456216"/>
    </reaction>
</comment>
<dbReference type="PANTHER" id="PTHR23135">
    <property type="entry name" value="MUR LIGASE FAMILY MEMBER"/>
    <property type="match status" value="1"/>
</dbReference>
<dbReference type="AlphaFoldDB" id="A0A2T0VG40"/>
<keyword evidence="1" id="KW-0133">Cell shape</keyword>
<dbReference type="UniPathway" id="UPA00219"/>
<keyword evidence="1" id="KW-0067">ATP-binding</keyword>
<comment type="pathway">
    <text evidence="1">Cell wall biogenesis; peptidoglycan biosynthesis.</text>
</comment>
<dbReference type="InterPro" id="IPR043703">
    <property type="entry name" value="Lipid_II_synth_MurT"/>
</dbReference>
<dbReference type="GO" id="GO:0008360">
    <property type="term" value="P:regulation of cell shape"/>
    <property type="evidence" value="ECO:0007669"/>
    <property type="project" value="UniProtKB-KW"/>
</dbReference>
<dbReference type="EC" id="6.3.5.13" evidence="1"/>
<dbReference type="GO" id="GO:0071555">
    <property type="term" value="P:cell wall organization"/>
    <property type="evidence" value="ECO:0007669"/>
    <property type="project" value="UniProtKB-KW"/>
</dbReference>
<comment type="subunit">
    <text evidence="1">Forms a heterodimer with GatD.</text>
</comment>
<gene>
    <name evidence="1" type="primary">murT</name>
    <name evidence="3" type="ORF">B0I08_103369</name>
</gene>
<keyword evidence="4" id="KW-1185">Reference proteome</keyword>
<comment type="caution">
    <text evidence="1">Lacks conserved residue(s) required for the propagation of feature annotation.</text>
</comment>
<dbReference type="SUPFAM" id="SSF53623">
    <property type="entry name" value="MurD-like peptide ligases, catalytic domain"/>
    <property type="match status" value="1"/>
</dbReference>
<dbReference type="PANTHER" id="PTHR23135:SF7">
    <property type="entry name" value="LIPID II ISOGLUTAMINYL SYNTHASE (GLUTAMINE-HYDROLYZING) SUBUNIT MURT"/>
    <property type="match status" value="1"/>
</dbReference>
<comment type="function">
    <text evidence="1">The lipid II isoglutaminyl synthase complex catalyzes the formation of alpha-D-isoglutamine in the cell wall lipid II stem peptide. The MurT subunit catalyzes the ATP-dependent amidation of D-glutamate residue of lipid II, converting it to an isoglutamine residue.</text>
</comment>
<keyword evidence="1" id="KW-0547">Nucleotide-binding</keyword>
<dbReference type="EMBL" id="PVTL01000003">
    <property type="protein sequence ID" value="PRY69161.1"/>
    <property type="molecule type" value="Genomic_DNA"/>
</dbReference>
<dbReference type="GO" id="GO:0046872">
    <property type="term" value="F:metal ion binding"/>
    <property type="evidence" value="ECO:0007669"/>
    <property type="project" value="UniProtKB-KW"/>
</dbReference>
<name>A0A2T0VG40_9MICO</name>
<dbReference type="GO" id="GO:0005524">
    <property type="term" value="F:ATP binding"/>
    <property type="evidence" value="ECO:0007669"/>
    <property type="project" value="UniProtKB-UniRule"/>
</dbReference>
<evidence type="ECO:0000259" key="2">
    <source>
        <dbReference type="Pfam" id="PF08245"/>
    </source>
</evidence>
<dbReference type="HAMAP" id="MF_02214">
    <property type="entry name" value="Lipid_II_synth_MurT"/>
    <property type="match status" value="1"/>
</dbReference>
<keyword evidence="1" id="KW-0479">Metal-binding</keyword>
<protein>
    <recommendedName>
        <fullName evidence="1">Lipid II isoglutaminyl synthase (glutamine-hydrolyzing) subunit MurT</fullName>
        <ecNumber evidence="1">6.3.5.13</ecNumber>
    </recommendedName>
</protein>
<evidence type="ECO:0000313" key="3">
    <source>
        <dbReference type="EMBL" id="PRY69161.1"/>
    </source>
</evidence>
<dbReference type="GO" id="GO:0016881">
    <property type="term" value="F:acid-amino acid ligase activity"/>
    <property type="evidence" value="ECO:0007669"/>
    <property type="project" value="InterPro"/>
</dbReference>
<accession>A0A2T0VG40</accession>
<feature type="domain" description="Mur ligase central" evidence="2">
    <location>
        <begin position="56"/>
        <end position="266"/>
    </location>
</feature>
<comment type="similarity">
    <text evidence="1">Belongs to the MurCDEF family. MurT subfamily.</text>
</comment>
<keyword evidence="1" id="KW-0573">Peptidoglycan synthesis</keyword>
<dbReference type="InterPro" id="IPR036565">
    <property type="entry name" value="Mur-like_cat_sf"/>
</dbReference>
<dbReference type="GO" id="GO:0140282">
    <property type="term" value="F:carbon-nitrogen ligase activity on lipid II"/>
    <property type="evidence" value="ECO:0007669"/>
    <property type="project" value="UniProtKB-UniRule"/>
</dbReference>
<dbReference type="Gene3D" id="3.40.1190.10">
    <property type="entry name" value="Mur-like, catalytic domain"/>
    <property type="match status" value="1"/>
</dbReference>
<comment type="catalytic activity">
    <reaction evidence="1">
        <text>beta-D-GlcNAc-(1-&gt;4)-Mur2Ac(oyl-L-Ala-gamma-D-Glu-L-Lys-D-Ala-D-Ala)-di-trans,octa-cis-undecaprenyl diphosphate + L-glutamine + ATP + H2O = beta-D-GlcNAc-(1-&gt;4)-Mur2Ac(oyl-L-Ala-D-isoglutaminyl-L-Lys-D-Ala-D-Ala)-di-trans,octa-cis-undecaprenyl diphosphate + L-glutamate + ADP + phosphate + H(+)</text>
        <dbReference type="Rhea" id="RHEA:57928"/>
        <dbReference type="ChEBI" id="CHEBI:15377"/>
        <dbReference type="ChEBI" id="CHEBI:15378"/>
        <dbReference type="ChEBI" id="CHEBI:29985"/>
        <dbReference type="ChEBI" id="CHEBI:30616"/>
        <dbReference type="ChEBI" id="CHEBI:43474"/>
        <dbReference type="ChEBI" id="CHEBI:58359"/>
        <dbReference type="ChEBI" id="CHEBI:60033"/>
        <dbReference type="ChEBI" id="CHEBI:62233"/>
        <dbReference type="ChEBI" id="CHEBI:456216"/>
        <dbReference type="EC" id="6.3.5.13"/>
    </reaction>
</comment>
<reference evidence="3 4" key="1">
    <citation type="submission" date="2018-03" db="EMBL/GenBank/DDBJ databases">
        <title>Genomic Encyclopedia of Type Strains, Phase III (KMG-III): the genomes of soil and plant-associated and newly described type strains.</title>
        <authorList>
            <person name="Whitman W."/>
        </authorList>
    </citation>
    <scope>NUCLEOTIDE SEQUENCE [LARGE SCALE GENOMIC DNA]</scope>
    <source>
        <strain evidence="3 4">CGMCC 1.12484</strain>
    </source>
</reference>
<dbReference type="InterPro" id="IPR013221">
    <property type="entry name" value="Mur_ligase_cen"/>
</dbReference>
<sequence>MIRDYVAVFAGRSVAALLHVVRPGGGTALPGTVAHRISPRLLARVLQGPREGIVVVTGSSGKSTTTQMVVGILRQHGLTVFTNNRTANITKGLVSELLPQLNWRNRIEVDVAVLEIDEGYSAIISEMVTARVSILLNVMIDQLHRWHEPERVAGYLARTAGATSDTVVVNADDPHLAAIGMATDLSTTADATVRRFALGSDITAAAKRTASAPRFSEDSATTPRPADSVVVSVDGSEALISINGTDLQVALPSAGTHIASDAAAAIEGARALLGDRFDAETTRLAFQSMPGVSGRNERVTIGGHTVDFVFTKSPASMQLNLDLLDDTAEQVMLAVGKDIYDTSQLWLVDWSTLPDVAVVSGWQAWDAALRLAYDEVAVDAVEPDVRIATREFLDRQNSSEGHSTIIYTPESMRVMRRNLRLKWADS</sequence>
<proteinExistence type="inferred from homology"/>
<dbReference type="Proteomes" id="UP000237983">
    <property type="component" value="Unassembled WGS sequence"/>
</dbReference>
<evidence type="ECO:0000256" key="1">
    <source>
        <dbReference type="HAMAP-Rule" id="MF_02214"/>
    </source>
</evidence>
<organism evidence="3 4">
    <name type="scientific">Glaciihabitans tibetensis</name>
    <dbReference type="NCBI Taxonomy" id="1266600"/>
    <lineage>
        <taxon>Bacteria</taxon>
        <taxon>Bacillati</taxon>
        <taxon>Actinomycetota</taxon>
        <taxon>Actinomycetes</taxon>
        <taxon>Micrococcales</taxon>
        <taxon>Microbacteriaceae</taxon>
        <taxon>Glaciihabitans</taxon>
    </lineage>
</organism>
<keyword evidence="1" id="KW-0961">Cell wall biogenesis/degradation</keyword>
<dbReference type="Pfam" id="PF08245">
    <property type="entry name" value="Mur_ligase_M"/>
    <property type="match status" value="1"/>
</dbReference>
<evidence type="ECO:0000313" key="4">
    <source>
        <dbReference type="Proteomes" id="UP000237983"/>
    </source>
</evidence>
<comment type="catalytic activity">
    <reaction evidence="1">
        <text>beta-D-GlcNAc-(1-&gt;4)-Mur2Ac(oyl-L-Ala-gamma-D-O-P-Glu-L-Lys-D-Ala-D-Ala)-di-trans,octa-cis-undecaprenyl diphosphate + NH4(+) = beta-D-GlcNAc-(1-&gt;4)-Mur2Ac(oyl-L-Ala-D-isoglutaminyl-L-Lys-D-Ala-D-Ala)-di-trans,octa-cis-undecaprenyl diphosphate + phosphate + H(+)</text>
        <dbReference type="Rhea" id="RHEA:57932"/>
        <dbReference type="ChEBI" id="CHEBI:15378"/>
        <dbReference type="ChEBI" id="CHEBI:28938"/>
        <dbReference type="ChEBI" id="CHEBI:43474"/>
        <dbReference type="ChEBI" id="CHEBI:62233"/>
        <dbReference type="ChEBI" id="CHEBI:143132"/>
    </reaction>
</comment>
<keyword evidence="1" id="KW-0436">Ligase</keyword>